<evidence type="ECO:0000313" key="8">
    <source>
        <dbReference type="Proteomes" id="UP001158045"/>
    </source>
</evidence>
<organism evidence="7 8">
    <name type="scientific">Fusibacter bizertensis</name>
    <dbReference type="NCBI Taxonomy" id="1488331"/>
    <lineage>
        <taxon>Bacteria</taxon>
        <taxon>Bacillati</taxon>
        <taxon>Bacillota</taxon>
        <taxon>Clostridia</taxon>
        <taxon>Eubacteriales</taxon>
        <taxon>Eubacteriales Family XII. Incertae Sedis</taxon>
        <taxon>Fusibacter</taxon>
    </lineage>
</organism>
<dbReference type="InterPro" id="IPR001789">
    <property type="entry name" value="Sig_transdc_resp-reg_receiver"/>
</dbReference>
<sequence>MNYNFYLVDDDPSVLSILSKIIVSNNLGDVIGKSSEGEHAIAEIVRLKPDILLVDLLLPKKDGIRVVQEVKGHYPEIPCIMISEVYSKDMVSKAYNSGIELFINKPINVIEVINVIKRVDEKLKMKRVIDSFQTAFQSMQSLKEAVPTAENLKNPKLESARQIFNHLGILSEAGTKDILNMLEFIFEKGDANKRNIFDHKLSDLYDYVSIKYEKEKGELVSEKAIEQRIRRTIGQALGNIAELGLHDYEHHVFEKYASSLFDLREVRKEMDYIKRNSKTRGKISIKKFILGLIEEVN</sequence>
<protein>
    <recommendedName>
        <fullName evidence="1">Stage 0 sporulation protein A homolog</fullName>
    </recommendedName>
</protein>
<name>A0ABT6N9E5_9FIRM</name>
<feature type="domain" description="Response regulatory" evidence="6">
    <location>
        <begin position="4"/>
        <end position="120"/>
    </location>
</feature>
<keyword evidence="3" id="KW-0902">Two-component regulatory system</keyword>
<dbReference type="Gene3D" id="3.40.50.2300">
    <property type="match status" value="1"/>
</dbReference>
<dbReference type="Pfam" id="PF08664">
    <property type="entry name" value="YcbB"/>
    <property type="match status" value="1"/>
</dbReference>
<evidence type="ECO:0000313" key="7">
    <source>
        <dbReference type="EMBL" id="MDH8677040.1"/>
    </source>
</evidence>
<dbReference type="SMART" id="SM00448">
    <property type="entry name" value="REC"/>
    <property type="match status" value="1"/>
</dbReference>
<dbReference type="EMBL" id="JARYZI010000001">
    <property type="protein sequence ID" value="MDH8677040.1"/>
    <property type="molecule type" value="Genomic_DNA"/>
</dbReference>
<comment type="function">
    <text evidence="4">May play the central regulatory role in sporulation. It may be an element of the effector pathway responsible for the activation of sporulation genes in response to nutritional stress. Spo0A may act in concert with spo0H (a sigma factor) to control the expression of some genes that are critical to the sporulation process.</text>
</comment>
<accession>A0ABT6N9E5</accession>
<evidence type="ECO:0000259" key="6">
    <source>
        <dbReference type="PROSITE" id="PS50110"/>
    </source>
</evidence>
<dbReference type="Proteomes" id="UP001158045">
    <property type="component" value="Unassembled WGS sequence"/>
</dbReference>
<keyword evidence="8" id="KW-1185">Reference proteome</keyword>
<dbReference type="SUPFAM" id="SSF52172">
    <property type="entry name" value="CheY-like"/>
    <property type="match status" value="1"/>
</dbReference>
<reference evidence="7 8" key="1">
    <citation type="submission" date="2023-04" db="EMBL/GenBank/DDBJ databases">
        <title>Fusibacter bizertensis strain WBS, isolated from littoral bottom sediments of the Arctic seas - biochemical and genomic analysis.</title>
        <authorList>
            <person name="Brioukhanov A.L."/>
        </authorList>
    </citation>
    <scope>NUCLEOTIDE SEQUENCE [LARGE SCALE GENOMIC DNA]</scope>
    <source>
        <strain evidence="7 8">WBS</strain>
    </source>
</reference>
<dbReference type="PROSITE" id="PS50110">
    <property type="entry name" value="RESPONSE_REGULATORY"/>
    <property type="match status" value="1"/>
</dbReference>
<dbReference type="PANTHER" id="PTHR44591">
    <property type="entry name" value="STRESS RESPONSE REGULATOR PROTEIN 1"/>
    <property type="match status" value="1"/>
</dbReference>
<gene>
    <name evidence="7" type="ORF">QE109_02710</name>
</gene>
<dbReference type="InterPro" id="IPR013972">
    <property type="entry name" value="YcbB"/>
</dbReference>
<dbReference type="PANTHER" id="PTHR44591:SF14">
    <property type="entry name" value="PROTEIN PILG"/>
    <property type="match status" value="1"/>
</dbReference>
<dbReference type="InterPro" id="IPR011006">
    <property type="entry name" value="CheY-like_superfamily"/>
</dbReference>
<feature type="modified residue" description="4-aspartylphosphate" evidence="5">
    <location>
        <position position="55"/>
    </location>
</feature>
<evidence type="ECO:0000256" key="5">
    <source>
        <dbReference type="PROSITE-ProRule" id="PRU00169"/>
    </source>
</evidence>
<comment type="caution">
    <text evidence="7">The sequence shown here is derived from an EMBL/GenBank/DDBJ whole genome shotgun (WGS) entry which is preliminary data.</text>
</comment>
<proteinExistence type="predicted"/>
<keyword evidence="2 5" id="KW-0597">Phosphoprotein</keyword>
<dbReference type="Pfam" id="PF00072">
    <property type="entry name" value="Response_reg"/>
    <property type="match status" value="1"/>
</dbReference>
<dbReference type="RefSeq" id="WP_281092838.1">
    <property type="nucleotide sequence ID" value="NZ_JARYZI010000001.1"/>
</dbReference>
<evidence type="ECO:0000256" key="4">
    <source>
        <dbReference type="ARBA" id="ARBA00024867"/>
    </source>
</evidence>
<evidence type="ECO:0000256" key="1">
    <source>
        <dbReference type="ARBA" id="ARBA00018672"/>
    </source>
</evidence>
<dbReference type="InterPro" id="IPR050595">
    <property type="entry name" value="Bact_response_regulator"/>
</dbReference>
<evidence type="ECO:0000256" key="3">
    <source>
        <dbReference type="ARBA" id="ARBA00023012"/>
    </source>
</evidence>
<evidence type="ECO:0000256" key="2">
    <source>
        <dbReference type="ARBA" id="ARBA00022553"/>
    </source>
</evidence>